<keyword evidence="7" id="KW-0791">Threonine biosynthesis</keyword>
<dbReference type="CDD" id="cd01563">
    <property type="entry name" value="Thr-synth_1"/>
    <property type="match status" value="1"/>
</dbReference>
<dbReference type="InterPro" id="IPR036052">
    <property type="entry name" value="TrpB-like_PALP_sf"/>
</dbReference>
<evidence type="ECO:0000256" key="6">
    <source>
        <dbReference type="ARBA" id="ARBA00022605"/>
    </source>
</evidence>
<dbReference type="PROSITE" id="PS00165">
    <property type="entry name" value="DEHYDRATASE_SER_THR"/>
    <property type="match status" value="1"/>
</dbReference>
<proteinExistence type="inferred from homology"/>
<dbReference type="InterPro" id="IPR001926">
    <property type="entry name" value="TrpB-like_PALP"/>
</dbReference>
<evidence type="ECO:0000256" key="10">
    <source>
        <dbReference type="NCBIfam" id="TIGR00260"/>
    </source>
</evidence>
<evidence type="ECO:0000256" key="1">
    <source>
        <dbReference type="ARBA" id="ARBA00001933"/>
    </source>
</evidence>
<keyword evidence="13" id="KW-1185">Reference proteome</keyword>
<dbReference type="PANTHER" id="PTHR10314">
    <property type="entry name" value="CYSTATHIONINE BETA-SYNTHASE"/>
    <property type="match status" value="1"/>
</dbReference>
<dbReference type="InterPro" id="IPR000634">
    <property type="entry name" value="Ser/Thr_deHydtase_PyrdxlP-BS"/>
</dbReference>
<comment type="cofactor">
    <cofactor evidence="1">
        <name>pyridoxal 5'-phosphate</name>
        <dbReference type="ChEBI" id="CHEBI:597326"/>
    </cofactor>
</comment>
<dbReference type="Pfam" id="PF00291">
    <property type="entry name" value="PALP"/>
    <property type="match status" value="1"/>
</dbReference>
<keyword evidence="8" id="KW-0663">Pyridoxal phosphate</keyword>
<dbReference type="Proteomes" id="UP001162734">
    <property type="component" value="Chromosome"/>
</dbReference>
<dbReference type="EC" id="4.2.3.1" evidence="4 10"/>
<evidence type="ECO:0000259" key="11">
    <source>
        <dbReference type="Pfam" id="PF00291"/>
    </source>
</evidence>
<evidence type="ECO:0000256" key="2">
    <source>
        <dbReference type="ARBA" id="ARBA00004979"/>
    </source>
</evidence>
<evidence type="ECO:0000313" key="13">
    <source>
        <dbReference type="Proteomes" id="UP001162734"/>
    </source>
</evidence>
<dbReference type="SUPFAM" id="SSF53686">
    <property type="entry name" value="Tryptophan synthase beta subunit-like PLP-dependent enzymes"/>
    <property type="match status" value="1"/>
</dbReference>
<dbReference type="InterPro" id="IPR004450">
    <property type="entry name" value="Thr_synthase-like"/>
</dbReference>
<evidence type="ECO:0000256" key="5">
    <source>
        <dbReference type="ARBA" id="ARBA00018679"/>
    </source>
</evidence>
<evidence type="ECO:0000256" key="4">
    <source>
        <dbReference type="ARBA" id="ARBA00013028"/>
    </source>
</evidence>
<sequence length="452" mass="47997">MPTPTFSARFRCADGCDFHAPLTEVVYRCARCGGLLEVEHDLDALKQRPAEAWKALFEARFRGGAWPLGSGVWGKKEWVYPQLAEENVVSMYEGGSPLLRLDRYAAELGLDDVWLKECGVTHTGSFKDLGMTVLVSAVKEMRARGKAIRAVACASTGDTSAALAAYCAAAGIPSVVLLPRGKVSTAQLVQPIANGALVLELDTDFDGCMKVVQELSQTPDIYLANSMNSLRIEGQKTLSLELAQQLGWRSPDWIVIPGGNLGNASAVGKGFAMMKELGLVERLPRLVVAQAEHANPLYLAVTAAGRKPGPEVEVVPVQARKTLASAIQIGAPVSAKRALRALAALDGLVEQASEQELADAAARADRAGAFACPHTGVALAVLEKLAARGTIRRGERVVVISTAHGLKFSEFKVGYHEGTLEGVAPRLANRSVRVAPTLAGVEDAIAARFGRG</sequence>
<comment type="similarity">
    <text evidence="3">Belongs to the threonine synthase family.</text>
</comment>
<comment type="catalytic activity">
    <reaction evidence="9">
        <text>O-phospho-L-homoserine + H2O = L-threonine + phosphate</text>
        <dbReference type="Rhea" id="RHEA:10840"/>
        <dbReference type="ChEBI" id="CHEBI:15377"/>
        <dbReference type="ChEBI" id="CHEBI:43474"/>
        <dbReference type="ChEBI" id="CHEBI:57590"/>
        <dbReference type="ChEBI" id="CHEBI:57926"/>
        <dbReference type="EC" id="4.2.3.1"/>
    </reaction>
</comment>
<reference evidence="13" key="1">
    <citation type="journal article" date="2022" name="Int. J. Syst. Evol. Microbiol.">
        <title>Anaeromyxobacter oryzae sp. nov., Anaeromyxobacter diazotrophicus sp. nov. and Anaeromyxobacter paludicola sp. nov., isolated from paddy soils.</title>
        <authorList>
            <person name="Itoh H."/>
            <person name="Xu Z."/>
            <person name="Mise K."/>
            <person name="Masuda Y."/>
            <person name="Ushijima N."/>
            <person name="Hayakawa C."/>
            <person name="Shiratori Y."/>
            <person name="Senoo K."/>
        </authorList>
    </citation>
    <scope>NUCLEOTIDE SEQUENCE [LARGE SCALE GENOMIC DNA]</scope>
    <source>
        <strain evidence="13">Red630</strain>
    </source>
</reference>
<dbReference type="Gene3D" id="3.40.50.1100">
    <property type="match status" value="2"/>
</dbReference>
<keyword evidence="6" id="KW-0028">Amino-acid biosynthesis</keyword>
<dbReference type="RefSeq" id="WP_248344509.1">
    <property type="nucleotide sequence ID" value="NZ_AP025592.1"/>
</dbReference>
<protein>
    <recommendedName>
        <fullName evidence="5 10">Threonine synthase</fullName>
        <ecNumber evidence="4 10">4.2.3.1</ecNumber>
    </recommendedName>
</protein>
<evidence type="ECO:0000256" key="8">
    <source>
        <dbReference type="ARBA" id="ARBA00022898"/>
    </source>
</evidence>
<accession>A0ABN6N3B5</accession>
<comment type="pathway">
    <text evidence="2">Amino-acid biosynthesis; L-threonine biosynthesis; L-threonine from L-aspartate: step 5/5.</text>
</comment>
<evidence type="ECO:0000256" key="3">
    <source>
        <dbReference type="ARBA" id="ARBA00005517"/>
    </source>
</evidence>
<dbReference type="EMBL" id="AP025592">
    <property type="protein sequence ID" value="BDG07670.1"/>
    <property type="molecule type" value="Genomic_DNA"/>
</dbReference>
<dbReference type="NCBIfam" id="TIGR00260">
    <property type="entry name" value="thrC"/>
    <property type="match status" value="1"/>
</dbReference>
<gene>
    <name evidence="12" type="ORF">AMPC_07830</name>
</gene>
<evidence type="ECO:0000256" key="9">
    <source>
        <dbReference type="ARBA" id="ARBA00049144"/>
    </source>
</evidence>
<feature type="domain" description="Tryptophan synthase beta chain-like PALP" evidence="11">
    <location>
        <begin position="89"/>
        <end position="402"/>
    </location>
</feature>
<dbReference type="InterPro" id="IPR050214">
    <property type="entry name" value="Cys_Synth/Cystath_Beta-Synth"/>
</dbReference>
<organism evidence="12 13">
    <name type="scientific">Anaeromyxobacter paludicola</name>
    <dbReference type="NCBI Taxonomy" id="2918171"/>
    <lineage>
        <taxon>Bacteria</taxon>
        <taxon>Pseudomonadati</taxon>
        <taxon>Myxococcota</taxon>
        <taxon>Myxococcia</taxon>
        <taxon>Myxococcales</taxon>
        <taxon>Cystobacterineae</taxon>
        <taxon>Anaeromyxobacteraceae</taxon>
        <taxon>Anaeromyxobacter</taxon>
    </lineage>
</organism>
<name>A0ABN6N3B5_9BACT</name>
<evidence type="ECO:0000313" key="12">
    <source>
        <dbReference type="EMBL" id="BDG07670.1"/>
    </source>
</evidence>
<evidence type="ECO:0000256" key="7">
    <source>
        <dbReference type="ARBA" id="ARBA00022697"/>
    </source>
</evidence>